<feature type="transmembrane region" description="Helical" evidence="1">
    <location>
        <begin position="247"/>
        <end position="270"/>
    </location>
</feature>
<keyword evidence="1" id="KW-1133">Transmembrane helix</keyword>
<dbReference type="eggNOG" id="COG1277">
    <property type="taxonomic scope" value="Bacteria"/>
</dbReference>
<dbReference type="OrthoDB" id="9814570at2"/>
<gene>
    <name evidence="2" type="ORF">JoomaDRAFT_2430</name>
</gene>
<evidence type="ECO:0008006" key="4">
    <source>
        <dbReference type="Google" id="ProtNLM"/>
    </source>
</evidence>
<accession>I3C716</accession>
<dbReference type="PANTHER" id="PTHR37305:SF1">
    <property type="entry name" value="MEMBRANE PROTEIN"/>
    <property type="match status" value="1"/>
</dbReference>
<protein>
    <recommendedName>
        <fullName evidence="4">ABC-type transport system involved in multi-copper enzyme maturation, permease component</fullName>
    </recommendedName>
</protein>
<keyword evidence="1" id="KW-0472">Membrane</keyword>
<sequence>MRNLLATEIYKLLKQSKTYYALGAIFLIELLVLIGAYYQGATIIDILLSNLKDSFFFEENLLNGNLLIYLILNTLWFHLPLILMIIISGMLTTEYKDNTIQTVMLQPVEKWKFILSKYIVAIFFTLLVVLLTAISSFILSYALFGKGDLIVYLGNLNFYKASDAQYRLQLAFIAGMGSMVFFSVASLTIAVLFKEATKTWIIAALFLIVTNLLLKFEVANVFYNEWFFPKLNNSWQYFFYEEIPWEIIYHNTLVLGLYTIAFLVAGVLIFNKRDIG</sequence>
<keyword evidence="1" id="KW-0812">Transmembrane</keyword>
<feature type="transmembrane region" description="Helical" evidence="1">
    <location>
        <begin position="164"/>
        <end position="193"/>
    </location>
</feature>
<evidence type="ECO:0000313" key="3">
    <source>
        <dbReference type="Proteomes" id="UP000004690"/>
    </source>
</evidence>
<dbReference type="HOGENOM" id="CLU_086949_0_0_10"/>
<keyword evidence="3" id="KW-1185">Reference proteome</keyword>
<organism evidence="2 3">
    <name type="scientific">Galbibacter orientalis DSM 19592</name>
    <dbReference type="NCBI Taxonomy" id="926559"/>
    <lineage>
        <taxon>Bacteria</taxon>
        <taxon>Pseudomonadati</taxon>
        <taxon>Bacteroidota</taxon>
        <taxon>Flavobacteriia</taxon>
        <taxon>Flavobacteriales</taxon>
        <taxon>Flavobacteriaceae</taxon>
        <taxon>Galbibacter</taxon>
    </lineage>
</organism>
<dbReference type="Pfam" id="PF12730">
    <property type="entry name" value="ABC2_membrane_4"/>
    <property type="match status" value="1"/>
</dbReference>
<evidence type="ECO:0000256" key="1">
    <source>
        <dbReference type="SAM" id="Phobius"/>
    </source>
</evidence>
<feature type="transmembrane region" description="Helical" evidence="1">
    <location>
        <begin position="20"/>
        <end position="38"/>
    </location>
</feature>
<name>I3C716_9FLAO</name>
<dbReference type="STRING" id="926559.JoomaDRAFT_2430"/>
<proteinExistence type="predicted"/>
<dbReference type="AlphaFoldDB" id="I3C716"/>
<feature type="transmembrane region" description="Helical" evidence="1">
    <location>
        <begin position="118"/>
        <end position="144"/>
    </location>
</feature>
<dbReference type="PANTHER" id="PTHR37305">
    <property type="entry name" value="INTEGRAL MEMBRANE PROTEIN-RELATED"/>
    <property type="match status" value="1"/>
</dbReference>
<dbReference type="RefSeq" id="WP_008612836.1">
    <property type="nucleotide sequence ID" value="NZ_JH651379.1"/>
</dbReference>
<evidence type="ECO:0000313" key="2">
    <source>
        <dbReference type="EMBL" id="EIJ39409.1"/>
    </source>
</evidence>
<dbReference type="EMBL" id="JH651379">
    <property type="protein sequence ID" value="EIJ39409.1"/>
    <property type="molecule type" value="Genomic_DNA"/>
</dbReference>
<reference evidence="2 3" key="1">
    <citation type="submission" date="2012-02" db="EMBL/GenBank/DDBJ databases">
        <title>Improved High-Quality Draft genome of Joostella marina DSM 19592.</title>
        <authorList>
            <consortium name="US DOE Joint Genome Institute (JGI-PGF)"/>
            <person name="Lucas S."/>
            <person name="Copeland A."/>
            <person name="Lapidus A."/>
            <person name="Bruce D."/>
            <person name="Goodwin L."/>
            <person name="Pitluck S."/>
            <person name="Peters L."/>
            <person name="Chertkov O."/>
            <person name="Ovchinnikova G."/>
            <person name="Kyrpides N."/>
            <person name="Mavromatis K."/>
            <person name="Detter J.C."/>
            <person name="Han C."/>
            <person name="Land M."/>
            <person name="Hauser L."/>
            <person name="Markowitz V."/>
            <person name="Cheng J.-F."/>
            <person name="Hugenholtz P."/>
            <person name="Woyke T."/>
            <person name="Wu D."/>
            <person name="Tindall B."/>
            <person name="Brambilla E."/>
            <person name="Klenk H.-P."/>
            <person name="Eisen J.A."/>
        </authorList>
    </citation>
    <scope>NUCLEOTIDE SEQUENCE [LARGE SCALE GENOMIC DNA]</scope>
    <source>
        <strain evidence="2 3">DSM 19592</strain>
    </source>
</reference>
<feature type="transmembrane region" description="Helical" evidence="1">
    <location>
        <begin position="200"/>
        <end position="223"/>
    </location>
</feature>
<dbReference type="Proteomes" id="UP000004690">
    <property type="component" value="Unassembled WGS sequence"/>
</dbReference>
<feature type="transmembrane region" description="Helical" evidence="1">
    <location>
        <begin position="66"/>
        <end position="87"/>
    </location>
</feature>